<evidence type="ECO:0000313" key="3">
    <source>
        <dbReference type="Proteomes" id="UP000238338"/>
    </source>
</evidence>
<proteinExistence type="predicted"/>
<organism evidence="2 3">
    <name type="scientific">Albidovulum denitrificans</name>
    <dbReference type="NCBI Taxonomy" id="404881"/>
    <lineage>
        <taxon>Bacteria</taxon>
        <taxon>Pseudomonadati</taxon>
        <taxon>Pseudomonadota</taxon>
        <taxon>Alphaproteobacteria</taxon>
        <taxon>Rhodobacterales</taxon>
        <taxon>Paracoccaceae</taxon>
        <taxon>Albidovulum</taxon>
    </lineage>
</organism>
<accession>A0A2S8SA58</accession>
<comment type="caution">
    <text evidence="2">The sequence shown here is derived from an EMBL/GenBank/DDBJ whole genome shotgun (WGS) entry which is preliminary data.</text>
</comment>
<feature type="region of interest" description="Disordered" evidence="1">
    <location>
        <begin position="32"/>
        <end position="70"/>
    </location>
</feature>
<reference evidence="2 3" key="1">
    <citation type="submission" date="2018-02" db="EMBL/GenBank/DDBJ databases">
        <title>Genomic Encyclopedia of Archaeal and Bacterial Type Strains, Phase II (KMG-II): from individual species to whole genera.</title>
        <authorList>
            <person name="Goeker M."/>
        </authorList>
    </citation>
    <scope>NUCLEOTIDE SEQUENCE [LARGE SCALE GENOMIC DNA]</scope>
    <source>
        <strain evidence="2 3">DSM 18921</strain>
    </source>
</reference>
<sequence>MSVNRYVTMVVNTVIRQLVNIGVNKGFTWLSRRNPPKTPAAPAADARQRQQARETAKRARQAARITRRLR</sequence>
<dbReference type="OrthoDB" id="7871856at2"/>
<protein>
    <submittedName>
        <fullName evidence="2">Uncharacterized protein</fullName>
    </submittedName>
</protein>
<feature type="compositionally biased region" description="Basic residues" evidence="1">
    <location>
        <begin position="58"/>
        <end position="70"/>
    </location>
</feature>
<feature type="compositionally biased region" description="Basic and acidic residues" evidence="1">
    <location>
        <begin position="46"/>
        <end position="57"/>
    </location>
</feature>
<dbReference type="AlphaFoldDB" id="A0A2S8SA58"/>
<dbReference type="Proteomes" id="UP000238338">
    <property type="component" value="Unassembled WGS sequence"/>
</dbReference>
<evidence type="ECO:0000313" key="2">
    <source>
        <dbReference type="EMBL" id="PQV57721.1"/>
    </source>
</evidence>
<gene>
    <name evidence="2" type="ORF">LX70_01527</name>
</gene>
<keyword evidence="3" id="KW-1185">Reference proteome</keyword>
<name>A0A2S8SA58_9RHOB</name>
<evidence type="ECO:0000256" key="1">
    <source>
        <dbReference type="SAM" id="MobiDB-lite"/>
    </source>
</evidence>
<dbReference type="EMBL" id="PVEP01000002">
    <property type="protein sequence ID" value="PQV57721.1"/>
    <property type="molecule type" value="Genomic_DNA"/>
</dbReference>
<dbReference type="RefSeq" id="WP_105513943.1">
    <property type="nucleotide sequence ID" value="NZ_PVEP01000002.1"/>
</dbReference>